<comment type="caution">
    <text evidence="2">The sequence shown here is derived from an EMBL/GenBank/DDBJ whole genome shotgun (WGS) entry which is preliminary data.</text>
</comment>
<evidence type="ECO:0008006" key="4">
    <source>
        <dbReference type="Google" id="ProtNLM"/>
    </source>
</evidence>
<gene>
    <name evidence="2" type="ORF">ACFFLM_22505</name>
</gene>
<dbReference type="EMBL" id="JBHLYR010000063">
    <property type="protein sequence ID" value="MFB9994732.1"/>
    <property type="molecule type" value="Genomic_DNA"/>
</dbReference>
<dbReference type="RefSeq" id="WP_380015955.1">
    <property type="nucleotide sequence ID" value="NZ_JBHLYR010000063.1"/>
</dbReference>
<dbReference type="Proteomes" id="UP001589733">
    <property type="component" value="Unassembled WGS sequence"/>
</dbReference>
<name>A0ABV6B691_9DEIO</name>
<keyword evidence="3" id="KW-1185">Reference proteome</keyword>
<sequence>MKRFLYLFLLCVSVSATAQTWLSTAVPGTGWFLQSLGSPAVTYQVRATDWTADRSRLIVRVTPARLTGELGLTGETETGYLYAQGNLAWLIFEDGKERYGCGVPLVQSPLAVFPQGSEGRSVQQGAQGSVNLPQACVLSRMHRNLFVKLEALPQPQARQVWQVSLDGLIQTQFNVIWGAAAAAGQATSGVGYHAETGQAYRVQHQGLPENKGLMVSLTIGGEVLACVSTPQDASGSGYAGMIFRQEEGKAELMPTFQDCSLAVLSP</sequence>
<evidence type="ECO:0000313" key="3">
    <source>
        <dbReference type="Proteomes" id="UP001589733"/>
    </source>
</evidence>
<feature type="signal peptide" evidence="1">
    <location>
        <begin position="1"/>
        <end position="18"/>
    </location>
</feature>
<evidence type="ECO:0000256" key="1">
    <source>
        <dbReference type="SAM" id="SignalP"/>
    </source>
</evidence>
<keyword evidence="1" id="KW-0732">Signal</keyword>
<accession>A0ABV6B691</accession>
<proteinExistence type="predicted"/>
<organism evidence="2 3">
    <name type="scientific">Deinococcus oregonensis</name>
    <dbReference type="NCBI Taxonomy" id="1805970"/>
    <lineage>
        <taxon>Bacteria</taxon>
        <taxon>Thermotogati</taxon>
        <taxon>Deinococcota</taxon>
        <taxon>Deinococci</taxon>
        <taxon>Deinococcales</taxon>
        <taxon>Deinococcaceae</taxon>
        <taxon>Deinococcus</taxon>
    </lineage>
</organism>
<evidence type="ECO:0000313" key="2">
    <source>
        <dbReference type="EMBL" id="MFB9994732.1"/>
    </source>
</evidence>
<feature type="chain" id="PRO_5045572573" description="DUF4450 domain-containing protein" evidence="1">
    <location>
        <begin position="19"/>
        <end position="266"/>
    </location>
</feature>
<reference evidence="2 3" key="1">
    <citation type="submission" date="2024-09" db="EMBL/GenBank/DDBJ databases">
        <authorList>
            <person name="Sun Q."/>
            <person name="Mori K."/>
        </authorList>
    </citation>
    <scope>NUCLEOTIDE SEQUENCE [LARGE SCALE GENOMIC DNA]</scope>
    <source>
        <strain evidence="2 3">JCM 13503</strain>
    </source>
</reference>
<protein>
    <recommendedName>
        <fullName evidence="4">DUF4450 domain-containing protein</fullName>
    </recommendedName>
</protein>